<gene>
    <name evidence="1" type="ORF">MLD38_031310</name>
</gene>
<evidence type="ECO:0000313" key="2">
    <source>
        <dbReference type="Proteomes" id="UP001057402"/>
    </source>
</evidence>
<reference evidence="2" key="1">
    <citation type="journal article" date="2023" name="Front. Plant Sci.">
        <title>Chromosomal-level genome assembly of Melastoma candidum provides insights into trichome evolution.</title>
        <authorList>
            <person name="Zhong Y."/>
            <person name="Wu W."/>
            <person name="Sun C."/>
            <person name="Zou P."/>
            <person name="Liu Y."/>
            <person name="Dai S."/>
            <person name="Zhou R."/>
        </authorList>
    </citation>
    <scope>NUCLEOTIDE SEQUENCE [LARGE SCALE GENOMIC DNA]</scope>
</reference>
<accession>A0ACB9MQV9</accession>
<name>A0ACB9MQV9_9MYRT</name>
<organism evidence="1 2">
    <name type="scientific">Melastoma candidum</name>
    <dbReference type="NCBI Taxonomy" id="119954"/>
    <lineage>
        <taxon>Eukaryota</taxon>
        <taxon>Viridiplantae</taxon>
        <taxon>Streptophyta</taxon>
        <taxon>Embryophyta</taxon>
        <taxon>Tracheophyta</taxon>
        <taxon>Spermatophyta</taxon>
        <taxon>Magnoliopsida</taxon>
        <taxon>eudicotyledons</taxon>
        <taxon>Gunneridae</taxon>
        <taxon>Pentapetalae</taxon>
        <taxon>rosids</taxon>
        <taxon>malvids</taxon>
        <taxon>Myrtales</taxon>
        <taxon>Melastomataceae</taxon>
        <taxon>Melastomatoideae</taxon>
        <taxon>Melastomateae</taxon>
        <taxon>Melastoma</taxon>
    </lineage>
</organism>
<comment type="caution">
    <text evidence="1">The sequence shown here is derived from an EMBL/GenBank/DDBJ whole genome shotgun (WGS) entry which is preliminary data.</text>
</comment>
<protein>
    <submittedName>
        <fullName evidence="1">Uncharacterized protein</fullName>
    </submittedName>
</protein>
<dbReference type="Proteomes" id="UP001057402">
    <property type="component" value="Chromosome 9"/>
</dbReference>
<evidence type="ECO:0000313" key="1">
    <source>
        <dbReference type="EMBL" id="KAI4325952.1"/>
    </source>
</evidence>
<sequence length="141" mass="15938">MASRLVLVMAAIIVPFSICQGVVGDFRPRLSLIEHYCNNKAYATGDLFGTSVFYVLSDLANKTPDKKGYEYRNKSPYPGYIVYGFGSCSKDLTAKACYECLVSALITMLNACPRKTGVHHKFQDCDLRYETYEIVRRAYIF</sequence>
<dbReference type="EMBL" id="CM042888">
    <property type="protein sequence ID" value="KAI4325952.1"/>
    <property type="molecule type" value="Genomic_DNA"/>
</dbReference>
<keyword evidence="2" id="KW-1185">Reference proteome</keyword>
<proteinExistence type="predicted"/>